<dbReference type="SUPFAM" id="SSF75420">
    <property type="entry name" value="YhbC-like, N-terminal domain"/>
    <property type="match status" value="1"/>
</dbReference>
<dbReference type="HAMAP" id="MF_01077">
    <property type="entry name" value="RimP"/>
    <property type="match status" value="1"/>
</dbReference>
<name>A0ABT8LD84_9BACT</name>
<evidence type="ECO:0000256" key="3">
    <source>
        <dbReference type="HAMAP-Rule" id="MF_01077"/>
    </source>
</evidence>
<comment type="similarity">
    <text evidence="3">Belongs to the RimP family.</text>
</comment>
<keyword evidence="2 3" id="KW-0690">Ribosome biogenesis</keyword>
<dbReference type="Pfam" id="PF17384">
    <property type="entry name" value="DUF150_C"/>
    <property type="match status" value="1"/>
</dbReference>
<dbReference type="PANTHER" id="PTHR33867">
    <property type="entry name" value="RIBOSOME MATURATION FACTOR RIMP"/>
    <property type="match status" value="1"/>
</dbReference>
<evidence type="ECO:0000259" key="4">
    <source>
        <dbReference type="Pfam" id="PF02576"/>
    </source>
</evidence>
<gene>
    <name evidence="3" type="primary">rimP</name>
    <name evidence="6" type="ORF">QQ020_26935</name>
</gene>
<feature type="domain" description="Ribosome maturation factor RimP C-terminal" evidence="5">
    <location>
        <begin position="85"/>
        <end position="155"/>
    </location>
</feature>
<dbReference type="PANTHER" id="PTHR33867:SF1">
    <property type="entry name" value="RIBOSOME MATURATION FACTOR RIMP"/>
    <property type="match status" value="1"/>
</dbReference>
<evidence type="ECO:0000256" key="2">
    <source>
        <dbReference type="ARBA" id="ARBA00022517"/>
    </source>
</evidence>
<evidence type="ECO:0000313" key="6">
    <source>
        <dbReference type="EMBL" id="MDN5215743.1"/>
    </source>
</evidence>
<dbReference type="CDD" id="cd01734">
    <property type="entry name" value="YlxS_C"/>
    <property type="match status" value="1"/>
</dbReference>
<dbReference type="InterPro" id="IPR028998">
    <property type="entry name" value="RimP_C"/>
</dbReference>
<feature type="domain" description="Ribosome maturation factor RimP N-terminal" evidence="4">
    <location>
        <begin position="20"/>
        <end position="82"/>
    </location>
</feature>
<reference evidence="6" key="1">
    <citation type="submission" date="2023-06" db="EMBL/GenBank/DDBJ databases">
        <title>Genomic of Agaribacillus aureum.</title>
        <authorList>
            <person name="Wang G."/>
        </authorList>
    </citation>
    <scope>NUCLEOTIDE SEQUENCE</scope>
    <source>
        <strain evidence="6">BMA12</strain>
    </source>
</reference>
<dbReference type="EMBL" id="JAUJEB010000007">
    <property type="protein sequence ID" value="MDN5215743.1"/>
    <property type="molecule type" value="Genomic_DNA"/>
</dbReference>
<dbReference type="Pfam" id="PF02576">
    <property type="entry name" value="RimP_N"/>
    <property type="match status" value="1"/>
</dbReference>
<dbReference type="RefSeq" id="WP_346761081.1">
    <property type="nucleotide sequence ID" value="NZ_JAUJEB010000007.1"/>
</dbReference>
<protein>
    <recommendedName>
        <fullName evidence="3">Ribosome maturation factor RimP</fullName>
    </recommendedName>
</protein>
<dbReference type="Gene3D" id="3.30.300.70">
    <property type="entry name" value="RimP-like superfamily, N-terminal"/>
    <property type="match status" value="1"/>
</dbReference>
<keyword evidence="1 3" id="KW-0963">Cytoplasm</keyword>
<comment type="function">
    <text evidence="3">Required for maturation of 30S ribosomal subunits.</text>
</comment>
<dbReference type="InterPro" id="IPR035956">
    <property type="entry name" value="RimP_N_sf"/>
</dbReference>
<evidence type="ECO:0000313" key="7">
    <source>
        <dbReference type="Proteomes" id="UP001172083"/>
    </source>
</evidence>
<proteinExistence type="inferred from homology"/>
<dbReference type="InterPro" id="IPR028989">
    <property type="entry name" value="RimP_N"/>
</dbReference>
<comment type="subcellular location">
    <subcellularLocation>
        <location evidence="3">Cytoplasm</location>
    </subcellularLocation>
</comment>
<dbReference type="Proteomes" id="UP001172083">
    <property type="component" value="Unassembled WGS sequence"/>
</dbReference>
<evidence type="ECO:0000259" key="5">
    <source>
        <dbReference type="Pfam" id="PF17384"/>
    </source>
</evidence>
<evidence type="ECO:0000256" key="1">
    <source>
        <dbReference type="ARBA" id="ARBA00022490"/>
    </source>
</evidence>
<keyword evidence="7" id="KW-1185">Reference proteome</keyword>
<accession>A0ABT8LD84</accession>
<organism evidence="6 7">
    <name type="scientific">Agaribacillus aureus</name>
    <dbReference type="NCBI Taxonomy" id="3051825"/>
    <lineage>
        <taxon>Bacteria</taxon>
        <taxon>Pseudomonadati</taxon>
        <taxon>Bacteroidota</taxon>
        <taxon>Cytophagia</taxon>
        <taxon>Cytophagales</taxon>
        <taxon>Splendidivirgaceae</taxon>
        <taxon>Agaribacillus</taxon>
    </lineage>
</organism>
<comment type="caution">
    <text evidence="6">The sequence shown here is derived from an EMBL/GenBank/DDBJ whole genome shotgun (WGS) entry which is preliminary data.</text>
</comment>
<sequence>MDIRRELEEIVVSNLDDDTLFLVDIEISANKGPRKIKVLIDGDNGLNIDDCAKISRTVAEAMEQKKLIESAFILEVSSPGLDYPLKFKRQYLKNIGRKLKVLLSNNIEKQGELIKVADHSITVNAEQKSKNRKIDYVETEIYFSDIKKTNVLVSFK</sequence>
<dbReference type="InterPro" id="IPR003728">
    <property type="entry name" value="Ribosome_maturation_RimP"/>
</dbReference>